<dbReference type="HOGENOM" id="CLU_2596725_0_0_1"/>
<sequence length="80" mass="8901">CSSHDVCWHKQYDDAYGGSQPVRRKGASKDQRGTERSTYGSQCSCTKDIRGKRLYYESQPFANGISGENKRSCKGSTSRG</sequence>
<organism evidence="3">
    <name type="scientific">Pyrenophora teres f. teres (strain 0-1)</name>
    <name type="common">Barley net blotch fungus</name>
    <name type="synonym">Drechslera teres f. teres</name>
    <dbReference type="NCBI Taxonomy" id="861557"/>
    <lineage>
        <taxon>Eukaryota</taxon>
        <taxon>Fungi</taxon>
        <taxon>Dikarya</taxon>
        <taxon>Ascomycota</taxon>
        <taxon>Pezizomycotina</taxon>
        <taxon>Dothideomycetes</taxon>
        <taxon>Pleosporomycetidae</taxon>
        <taxon>Pleosporales</taxon>
        <taxon>Pleosporineae</taxon>
        <taxon>Pleosporaceae</taxon>
        <taxon>Pyrenophora</taxon>
    </lineage>
</organism>
<dbReference type="KEGG" id="pte:PTT_02566"/>
<feature type="non-terminal residue" evidence="2">
    <location>
        <position position="1"/>
    </location>
</feature>
<feature type="region of interest" description="Disordered" evidence="1">
    <location>
        <begin position="60"/>
        <end position="80"/>
    </location>
</feature>
<feature type="region of interest" description="Disordered" evidence="1">
    <location>
        <begin position="13"/>
        <end position="43"/>
    </location>
</feature>
<accession>E3RDM8</accession>
<proteinExistence type="predicted"/>
<dbReference type="EMBL" id="GL532158">
    <property type="protein sequence ID" value="EFQ96171.1"/>
    <property type="molecule type" value="Genomic_DNA"/>
</dbReference>
<keyword evidence="3" id="KW-1185">Reference proteome</keyword>
<dbReference type="AlphaFoldDB" id="E3RDM8"/>
<evidence type="ECO:0000256" key="1">
    <source>
        <dbReference type="SAM" id="MobiDB-lite"/>
    </source>
</evidence>
<dbReference type="Proteomes" id="UP000001067">
    <property type="component" value="Unassembled WGS sequence"/>
</dbReference>
<protein>
    <submittedName>
        <fullName evidence="2">Uncharacterized protein</fullName>
    </submittedName>
</protein>
<evidence type="ECO:0000313" key="2">
    <source>
        <dbReference type="EMBL" id="EFQ96171.1"/>
    </source>
</evidence>
<reference evidence="2 3" key="1">
    <citation type="journal article" date="2010" name="Genome Biol.">
        <title>A first genome assembly of the barley fungal pathogen Pyrenophora teres f. teres.</title>
        <authorList>
            <person name="Ellwood S.R."/>
            <person name="Liu Z."/>
            <person name="Syme R.A."/>
            <person name="Lai Z."/>
            <person name="Hane J.K."/>
            <person name="Keiper F."/>
            <person name="Moffat C.S."/>
            <person name="Oliver R.P."/>
            <person name="Friesen T.L."/>
        </authorList>
    </citation>
    <scope>NUCLEOTIDE SEQUENCE [LARGE SCALE GENOMIC DNA]</scope>
    <source>
        <strain evidence="2 3">0-1</strain>
    </source>
</reference>
<name>E3RDM8_PYRTT</name>
<gene>
    <name evidence="2" type="ORF">PTT_02566</name>
</gene>
<evidence type="ECO:0000313" key="3">
    <source>
        <dbReference type="Proteomes" id="UP000001067"/>
    </source>
</evidence>